<name>A0A423XI71_9PEZI</name>
<comment type="caution">
    <text evidence="4">The sequence shown here is derived from an EMBL/GenBank/DDBJ whole genome shotgun (WGS) entry which is preliminary data.</text>
</comment>
<evidence type="ECO:0000313" key="5">
    <source>
        <dbReference type="Proteomes" id="UP000285146"/>
    </source>
</evidence>
<evidence type="ECO:0000256" key="1">
    <source>
        <dbReference type="SAM" id="MobiDB-lite"/>
    </source>
</evidence>
<keyword evidence="2" id="KW-0812">Transmembrane</keyword>
<feature type="signal peptide" evidence="3">
    <location>
        <begin position="1"/>
        <end position="21"/>
    </location>
</feature>
<dbReference type="Proteomes" id="UP000285146">
    <property type="component" value="Unassembled WGS sequence"/>
</dbReference>
<sequence length="332" mass="35349">MAFTISKILLAALYVAIWSSGFPTLAGEAAHCGTENFDLSILEFCFLDGVCCGLTASCPQVAKCFDDRSCSDALGCEVPGISAPATSTLTCAPSQTCATSMITVAASTRFITFACFDVSTSIVEDNASISMSMLMLFGNLAPTSSATYDTDQAVWTTVTQVSGTDDTYPFYTTATNLQPEYPPLSTGTSLYTSTQLATAATTMAQYSTSDFSASTSTAHSTWPTGAQATPSNTKVPNHTAMIIGVVSGSLTGVAIIWVSLDYLYLRLKHHRRHSISDCSDDNILEHHENEKQVPYGYYGTNRAGTIPKDTSAREVNTEPAELPAEVVADDRV</sequence>
<keyword evidence="5" id="KW-1185">Reference proteome</keyword>
<evidence type="ECO:0000313" key="4">
    <source>
        <dbReference type="EMBL" id="ROW16042.1"/>
    </source>
</evidence>
<dbReference type="OrthoDB" id="5242907at2759"/>
<gene>
    <name evidence="4" type="ORF">VPNG_02647</name>
</gene>
<proteinExistence type="predicted"/>
<feature type="region of interest" description="Disordered" evidence="1">
    <location>
        <begin position="309"/>
        <end position="332"/>
    </location>
</feature>
<organism evidence="4 5">
    <name type="scientific">Cytospora leucostoma</name>
    <dbReference type="NCBI Taxonomy" id="1230097"/>
    <lineage>
        <taxon>Eukaryota</taxon>
        <taxon>Fungi</taxon>
        <taxon>Dikarya</taxon>
        <taxon>Ascomycota</taxon>
        <taxon>Pezizomycotina</taxon>
        <taxon>Sordariomycetes</taxon>
        <taxon>Sordariomycetidae</taxon>
        <taxon>Diaporthales</taxon>
        <taxon>Cytosporaceae</taxon>
        <taxon>Cytospora</taxon>
    </lineage>
</organism>
<dbReference type="AlphaFoldDB" id="A0A423XI71"/>
<feature type="chain" id="PRO_5019424045" description="Extracellular membrane protein CFEM domain-containing protein" evidence="3">
    <location>
        <begin position="22"/>
        <end position="332"/>
    </location>
</feature>
<feature type="transmembrane region" description="Helical" evidence="2">
    <location>
        <begin position="240"/>
        <end position="265"/>
    </location>
</feature>
<dbReference type="EMBL" id="LKEB01000007">
    <property type="protein sequence ID" value="ROW16042.1"/>
    <property type="molecule type" value="Genomic_DNA"/>
</dbReference>
<keyword evidence="2" id="KW-1133">Transmembrane helix</keyword>
<dbReference type="InParanoid" id="A0A423XI71"/>
<reference evidence="4 5" key="1">
    <citation type="submission" date="2015-09" db="EMBL/GenBank/DDBJ databases">
        <title>Host preference determinants of Valsa canker pathogens revealed by comparative genomics.</title>
        <authorList>
            <person name="Yin Z."/>
            <person name="Huang L."/>
        </authorList>
    </citation>
    <scope>NUCLEOTIDE SEQUENCE [LARGE SCALE GENOMIC DNA]</scope>
    <source>
        <strain evidence="4 5">SXYLt</strain>
    </source>
</reference>
<evidence type="ECO:0000256" key="2">
    <source>
        <dbReference type="SAM" id="Phobius"/>
    </source>
</evidence>
<keyword evidence="2" id="KW-0472">Membrane</keyword>
<evidence type="ECO:0000256" key="3">
    <source>
        <dbReference type="SAM" id="SignalP"/>
    </source>
</evidence>
<keyword evidence="3" id="KW-0732">Signal</keyword>
<protein>
    <recommendedName>
        <fullName evidence="6">Extracellular membrane protein CFEM domain-containing protein</fullName>
    </recommendedName>
</protein>
<accession>A0A423XI71</accession>
<evidence type="ECO:0008006" key="6">
    <source>
        <dbReference type="Google" id="ProtNLM"/>
    </source>
</evidence>